<reference evidence="2 3" key="1">
    <citation type="submission" date="2018-11" db="EMBL/GenBank/DDBJ databases">
        <authorList>
            <consortium name="Pathogen Informatics"/>
        </authorList>
    </citation>
    <scope>NUCLEOTIDE SEQUENCE [LARGE SCALE GENOMIC DNA]</scope>
    <source>
        <strain evidence="2 3">Zambia</strain>
    </source>
</reference>
<evidence type="ECO:0000313" key="3">
    <source>
        <dbReference type="Proteomes" id="UP000277204"/>
    </source>
</evidence>
<keyword evidence="3" id="KW-1185">Reference proteome</keyword>
<protein>
    <submittedName>
        <fullName evidence="2">Uncharacterized protein</fullName>
    </submittedName>
</protein>
<gene>
    <name evidence="2" type="ORF">SMRZ_LOCUS14253</name>
</gene>
<proteinExistence type="predicted"/>
<dbReference type="Proteomes" id="UP000277204">
    <property type="component" value="Unassembled WGS sequence"/>
</dbReference>
<dbReference type="AlphaFoldDB" id="A0A183MDX8"/>
<evidence type="ECO:0000313" key="2">
    <source>
        <dbReference type="EMBL" id="VDP11914.1"/>
    </source>
</evidence>
<feature type="compositionally biased region" description="Basic and acidic residues" evidence="1">
    <location>
        <begin position="8"/>
        <end position="23"/>
    </location>
</feature>
<feature type="region of interest" description="Disordered" evidence="1">
    <location>
        <begin position="1"/>
        <end position="32"/>
    </location>
</feature>
<dbReference type="EMBL" id="UZAI01013795">
    <property type="protein sequence ID" value="VDP11914.1"/>
    <property type="molecule type" value="Genomic_DNA"/>
</dbReference>
<evidence type="ECO:0000256" key="1">
    <source>
        <dbReference type="SAM" id="MobiDB-lite"/>
    </source>
</evidence>
<sequence>MSIHQQRKKSEWPSDKSRERKQQDPTTYQLKH</sequence>
<organism evidence="2 3">
    <name type="scientific">Schistosoma margrebowiei</name>
    <dbReference type="NCBI Taxonomy" id="48269"/>
    <lineage>
        <taxon>Eukaryota</taxon>
        <taxon>Metazoa</taxon>
        <taxon>Spiralia</taxon>
        <taxon>Lophotrochozoa</taxon>
        <taxon>Platyhelminthes</taxon>
        <taxon>Trematoda</taxon>
        <taxon>Digenea</taxon>
        <taxon>Strigeidida</taxon>
        <taxon>Schistosomatoidea</taxon>
        <taxon>Schistosomatidae</taxon>
        <taxon>Schistosoma</taxon>
    </lineage>
</organism>
<accession>A0A183MDX8</accession>
<name>A0A183MDX8_9TREM</name>